<dbReference type="AlphaFoldDB" id="A0A5R9G4K6"/>
<sequence length="181" mass="20856">MEVVIYRNVSGEITIQGFERYLSALDETYRVDRTFGPNALSYTIWGRNDRYALTLQRIGAKHRLQLHNWRLAPADPAIVEMMDACIVASGLSGEKHTFRKGVIVATIYKDGKAFASTATDDLRFELSLRKETLLGCIDLALTRYTEAKARNDERAMSDYEERSKRWMTELAKIQKRMNLQR</sequence>
<keyword evidence="2" id="KW-1185">Reference proteome</keyword>
<comment type="caution">
    <text evidence="1">The sequence shown here is derived from an EMBL/GenBank/DDBJ whole genome shotgun (WGS) entry which is preliminary data.</text>
</comment>
<proteinExistence type="predicted"/>
<name>A0A5R9G4K6_9BACL</name>
<protein>
    <submittedName>
        <fullName evidence="1">Uncharacterized protein</fullName>
    </submittedName>
</protein>
<accession>A0A5R9G4K6</accession>
<gene>
    <name evidence="1" type="ORF">FE782_26855</name>
</gene>
<evidence type="ECO:0000313" key="2">
    <source>
        <dbReference type="Proteomes" id="UP000309676"/>
    </source>
</evidence>
<organism evidence="1 2">
    <name type="scientific">Paenibacillus antri</name>
    <dbReference type="NCBI Taxonomy" id="2582848"/>
    <lineage>
        <taxon>Bacteria</taxon>
        <taxon>Bacillati</taxon>
        <taxon>Bacillota</taxon>
        <taxon>Bacilli</taxon>
        <taxon>Bacillales</taxon>
        <taxon>Paenibacillaceae</taxon>
        <taxon>Paenibacillus</taxon>
    </lineage>
</organism>
<dbReference type="Proteomes" id="UP000309676">
    <property type="component" value="Unassembled WGS sequence"/>
</dbReference>
<dbReference type="RefSeq" id="WP_138197452.1">
    <property type="nucleotide sequence ID" value="NZ_VCIW01000024.1"/>
</dbReference>
<dbReference type="EMBL" id="VCIW01000024">
    <property type="protein sequence ID" value="TLS49070.1"/>
    <property type="molecule type" value="Genomic_DNA"/>
</dbReference>
<reference evidence="1 2" key="1">
    <citation type="submission" date="2019-05" db="EMBL/GenBank/DDBJ databases">
        <authorList>
            <person name="Narsing Rao M.P."/>
            <person name="Li W.J."/>
        </authorList>
    </citation>
    <scope>NUCLEOTIDE SEQUENCE [LARGE SCALE GENOMIC DNA]</scope>
    <source>
        <strain evidence="1 2">SYSU_K30003</strain>
    </source>
</reference>
<evidence type="ECO:0000313" key="1">
    <source>
        <dbReference type="EMBL" id="TLS49070.1"/>
    </source>
</evidence>